<evidence type="ECO:0000313" key="1">
    <source>
        <dbReference type="EMBL" id="GAA1138609.1"/>
    </source>
</evidence>
<organism evidence="1 2">
    <name type="scientific">Nocardioides aquiterrae</name>
    <dbReference type="NCBI Taxonomy" id="203799"/>
    <lineage>
        <taxon>Bacteria</taxon>
        <taxon>Bacillati</taxon>
        <taxon>Actinomycetota</taxon>
        <taxon>Actinomycetes</taxon>
        <taxon>Propionibacteriales</taxon>
        <taxon>Nocardioidaceae</taxon>
        <taxon>Nocardioides</taxon>
    </lineage>
</organism>
<comment type="caution">
    <text evidence="1">The sequence shown here is derived from an EMBL/GenBank/DDBJ whole genome shotgun (WGS) entry which is preliminary data.</text>
</comment>
<evidence type="ECO:0000313" key="2">
    <source>
        <dbReference type="Proteomes" id="UP001499979"/>
    </source>
</evidence>
<dbReference type="EMBL" id="BAAAJE010000006">
    <property type="protein sequence ID" value="GAA1138609.1"/>
    <property type="molecule type" value="Genomic_DNA"/>
</dbReference>
<proteinExistence type="predicted"/>
<dbReference type="Proteomes" id="UP001499979">
    <property type="component" value="Unassembled WGS sequence"/>
</dbReference>
<gene>
    <name evidence="1" type="ORF">GCM10009606_17970</name>
</gene>
<sequence length="277" mass="30628">MIAPDDPRHGTRAGYQAHRRANEDACDACLLGRAREDKNLRYDRHRGVQLLYSAAETYAVLEPWLALGLTYGGIGSAAGIGGTHGSRIGEQIRAGRPVRRATYLALATLTEADLDSRLKVYSGLTQARVFSLMAAGHPLSEMPIASTGKWRYSDMVTVGVARRVRDFYADHQTIPGRSAFTRSRARLAGHQPPAAWDDPGTLAWPLGWTSDLTTVDEVDEVAVQRILSGEWRGPANRAERVEVIRRWTARGGSLNELARRTGWKTDRYFKLSEQVAS</sequence>
<protein>
    <submittedName>
        <fullName evidence="1">Uncharacterized protein</fullName>
    </submittedName>
</protein>
<dbReference type="RefSeq" id="WP_343907159.1">
    <property type="nucleotide sequence ID" value="NZ_BAAAJE010000006.1"/>
</dbReference>
<reference evidence="1 2" key="1">
    <citation type="journal article" date="2019" name="Int. J. Syst. Evol. Microbiol.">
        <title>The Global Catalogue of Microorganisms (GCM) 10K type strain sequencing project: providing services to taxonomists for standard genome sequencing and annotation.</title>
        <authorList>
            <consortium name="The Broad Institute Genomics Platform"/>
            <consortium name="The Broad Institute Genome Sequencing Center for Infectious Disease"/>
            <person name="Wu L."/>
            <person name="Ma J."/>
        </authorList>
    </citation>
    <scope>NUCLEOTIDE SEQUENCE [LARGE SCALE GENOMIC DNA]</scope>
    <source>
        <strain evidence="1 2">JCM 11813</strain>
    </source>
</reference>
<name>A0ABN1UC66_9ACTN</name>
<accession>A0ABN1UC66</accession>
<keyword evidence="2" id="KW-1185">Reference proteome</keyword>